<evidence type="ECO:0000256" key="11">
    <source>
        <dbReference type="ARBA" id="ARBA00023303"/>
    </source>
</evidence>
<dbReference type="InterPro" id="IPR019594">
    <property type="entry name" value="Glu/Gly-bd"/>
</dbReference>
<keyword evidence="6" id="KW-0406">Ion transport</keyword>
<evidence type="ECO:0000256" key="13">
    <source>
        <dbReference type="SAM" id="Phobius"/>
    </source>
</evidence>
<keyword evidence="8 17" id="KW-0675">Receptor</keyword>
<evidence type="ECO:0000256" key="5">
    <source>
        <dbReference type="ARBA" id="ARBA00022989"/>
    </source>
</evidence>
<keyword evidence="9" id="KW-0325">Glycoprotein</keyword>
<evidence type="ECO:0000256" key="9">
    <source>
        <dbReference type="ARBA" id="ARBA00023180"/>
    </source>
</evidence>
<dbReference type="Gene3D" id="1.10.287.70">
    <property type="match status" value="1"/>
</dbReference>
<dbReference type="SMART" id="SM00918">
    <property type="entry name" value="Lig_chan-Glu_bd"/>
    <property type="match status" value="1"/>
</dbReference>
<dbReference type="Pfam" id="PF10613">
    <property type="entry name" value="Lig_chan-Glu_bd"/>
    <property type="match status" value="1"/>
</dbReference>
<feature type="compositionally biased region" description="Low complexity" evidence="12">
    <location>
        <begin position="531"/>
        <end position="547"/>
    </location>
</feature>
<evidence type="ECO:0000313" key="17">
    <source>
        <dbReference type="RefSeq" id="XP_012936818.1"/>
    </source>
</evidence>
<evidence type="ECO:0000256" key="6">
    <source>
        <dbReference type="ARBA" id="ARBA00023065"/>
    </source>
</evidence>
<keyword evidence="16" id="KW-1185">Reference proteome</keyword>
<dbReference type="InterPro" id="IPR001320">
    <property type="entry name" value="Iontro_rcpt_C"/>
</dbReference>
<feature type="domain" description="Ionotropic glutamate receptor C-terminal" evidence="14">
    <location>
        <begin position="40"/>
        <end position="404"/>
    </location>
</feature>
<dbReference type="SMART" id="SM00079">
    <property type="entry name" value="PBPe"/>
    <property type="match status" value="1"/>
</dbReference>
<dbReference type="GeneID" id="100533293"/>
<evidence type="ECO:0000256" key="4">
    <source>
        <dbReference type="ARBA" id="ARBA00022692"/>
    </source>
</evidence>
<keyword evidence="5 13" id="KW-1133">Transmembrane helix</keyword>
<keyword evidence="4 13" id="KW-0812">Transmembrane</keyword>
<evidence type="ECO:0000313" key="16">
    <source>
        <dbReference type="Proteomes" id="UP000694888"/>
    </source>
</evidence>
<keyword evidence="11" id="KW-0407">Ion channel</keyword>
<accession>A0ABM0ZY04</accession>
<evidence type="ECO:0000256" key="1">
    <source>
        <dbReference type="ARBA" id="ARBA00004651"/>
    </source>
</evidence>
<evidence type="ECO:0000256" key="10">
    <source>
        <dbReference type="ARBA" id="ARBA00023286"/>
    </source>
</evidence>
<dbReference type="Gene3D" id="3.40.190.10">
    <property type="entry name" value="Periplasmic binding protein-like II"/>
    <property type="match status" value="1"/>
</dbReference>
<dbReference type="PRINTS" id="PR00177">
    <property type="entry name" value="NMDARECEPTOR"/>
</dbReference>
<evidence type="ECO:0000256" key="3">
    <source>
        <dbReference type="ARBA" id="ARBA00022475"/>
    </source>
</evidence>
<dbReference type="RefSeq" id="XP_012936818.1">
    <property type="nucleotide sequence ID" value="XM_013081364.2"/>
</dbReference>
<feature type="domain" description="Ionotropic glutamate receptor L-glutamate and glycine-binding" evidence="15">
    <location>
        <begin position="50"/>
        <end position="111"/>
    </location>
</feature>
<feature type="transmembrane region" description="Helical" evidence="13">
    <location>
        <begin position="426"/>
        <end position="450"/>
    </location>
</feature>
<evidence type="ECO:0000256" key="2">
    <source>
        <dbReference type="ARBA" id="ARBA00022448"/>
    </source>
</evidence>
<evidence type="ECO:0000256" key="7">
    <source>
        <dbReference type="ARBA" id="ARBA00023136"/>
    </source>
</evidence>
<keyword evidence="3" id="KW-1003">Cell membrane</keyword>
<dbReference type="Proteomes" id="UP000694888">
    <property type="component" value="Unplaced"/>
</dbReference>
<protein>
    <submittedName>
        <fullName evidence="17">Glutamate receptor ionotropic, kainate 2</fullName>
    </submittedName>
</protein>
<evidence type="ECO:0000256" key="8">
    <source>
        <dbReference type="ARBA" id="ARBA00023170"/>
    </source>
</evidence>
<proteinExistence type="predicted"/>
<keyword evidence="7 13" id="KW-0472">Membrane</keyword>
<feature type="transmembrane region" description="Helical" evidence="13">
    <location>
        <begin position="244"/>
        <end position="265"/>
    </location>
</feature>
<keyword evidence="10" id="KW-1071">Ligand-gated ion channel</keyword>
<dbReference type="PANTHER" id="PTHR18966">
    <property type="entry name" value="IONOTROPIC GLUTAMATE RECEPTOR"/>
    <property type="match status" value="1"/>
</dbReference>
<organism evidence="16 17">
    <name type="scientific">Aplysia californica</name>
    <name type="common">California sea hare</name>
    <dbReference type="NCBI Taxonomy" id="6500"/>
    <lineage>
        <taxon>Eukaryota</taxon>
        <taxon>Metazoa</taxon>
        <taxon>Spiralia</taxon>
        <taxon>Lophotrochozoa</taxon>
        <taxon>Mollusca</taxon>
        <taxon>Gastropoda</taxon>
        <taxon>Heterobranchia</taxon>
        <taxon>Euthyneura</taxon>
        <taxon>Tectipleura</taxon>
        <taxon>Aplysiida</taxon>
        <taxon>Aplysioidea</taxon>
        <taxon>Aplysiidae</taxon>
        <taxon>Aplysia</taxon>
    </lineage>
</organism>
<dbReference type="InterPro" id="IPR015683">
    <property type="entry name" value="Ionotropic_Glu_rcpt"/>
</dbReference>
<feature type="region of interest" description="Disordered" evidence="12">
    <location>
        <begin position="479"/>
        <end position="580"/>
    </location>
</feature>
<evidence type="ECO:0000259" key="14">
    <source>
        <dbReference type="SMART" id="SM00079"/>
    </source>
</evidence>
<dbReference type="SUPFAM" id="SSF53850">
    <property type="entry name" value="Periplasmic binding protein-like II"/>
    <property type="match status" value="1"/>
</dbReference>
<name>A0ABM0ZY04_APLCA</name>
<feature type="compositionally biased region" description="Basic and acidic residues" evidence="12">
    <location>
        <begin position="548"/>
        <end position="580"/>
    </location>
</feature>
<dbReference type="InterPro" id="IPR001508">
    <property type="entry name" value="Iono_Glu_rcpt_met"/>
</dbReference>
<comment type="subcellular location">
    <subcellularLocation>
        <location evidence="1">Cell membrane</location>
        <topology evidence="1">Multi-pass membrane protein</topology>
    </subcellularLocation>
</comment>
<reference evidence="17" key="1">
    <citation type="submission" date="2025-08" db="UniProtKB">
        <authorList>
            <consortium name="RefSeq"/>
        </authorList>
    </citation>
    <scope>IDENTIFICATION</scope>
</reference>
<evidence type="ECO:0000259" key="15">
    <source>
        <dbReference type="SMART" id="SM00918"/>
    </source>
</evidence>
<dbReference type="Pfam" id="PF00060">
    <property type="entry name" value="Lig_chan"/>
    <property type="match status" value="1"/>
</dbReference>
<evidence type="ECO:0000256" key="12">
    <source>
        <dbReference type="SAM" id="MobiDB-lite"/>
    </source>
</evidence>
<keyword evidence="2" id="KW-0813">Transport</keyword>
<sequence>MIKGGEWKVSSGINVTHREIHGNGNPFGNKTLVVTTLKRIVTITTLMEPPFVMDKEQPSDDEPYEGFCIDFAAELSKIVGFKYKIELVPDNNYGTKNADGEWDGIVRELIDRRADLAIAPLTITYMREQVIDFSKPFLNLGISILFKMPRGEKPGLFSFLNPLAVEIWLYVIGAYLTVSFTIFILARFSPYEWYNPHPCNPDTDEVENTFDLSNSFWFTVGTLMQQGSDVNPRAVSTRIVGGTWWFFTLIIISSYTANLSAFLTVERMVSPIESAEDLLKQTDIEYGTRLSSSTLSFFMNSTIETYSRMYAYMKDRPHVLSETYAQGIERVKQGNYAFFMENLMIDYQVQRDCDLMQVGGQLDSKGYGIGLPMNSPYRDKLSMAILELQEGGTIQKLYNKWWKDTGTCVREDKKDSKANALGVQNVGGIFVVLLLGLALAVIVAISEFIWKSRQNAQEDRQSLCSEMAQELRFAVRCGGSSKRPKVKPHVSDKRQSQPPAGHTHVQPITPSGQDIGPDSPNGLLQLRQTRKSPSPVPSSTRSTGGSRYETEFRSDFRTEYNNKREFNGDYQHVDCSDGEV</sequence>
<feature type="transmembrane region" description="Helical" evidence="13">
    <location>
        <begin position="167"/>
        <end position="188"/>
    </location>
</feature>
<gene>
    <name evidence="17" type="primary">LOC100533293</name>
</gene>